<keyword evidence="5" id="KW-0804">Transcription</keyword>
<gene>
    <name evidence="8" type="ORF">CGXH109_LOCUS72585</name>
</gene>
<dbReference type="GO" id="GO:0008270">
    <property type="term" value="F:zinc ion binding"/>
    <property type="evidence" value="ECO:0007669"/>
    <property type="project" value="InterPro"/>
</dbReference>
<organism evidence="8 9">
    <name type="scientific">Colletotrichum noveboracense</name>
    <dbReference type="NCBI Taxonomy" id="2664923"/>
    <lineage>
        <taxon>Eukaryota</taxon>
        <taxon>Fungi</taxon>
        <taxon>Dikarya</taxon>
        <taxon>Ascomycota</taxon>
        <taxon>Pezizomycotina</taxon>
        <taxon>Sordariomycetes</taxon>
        <taxon>Hypocreomycetidae</taxon>
        <taxon>Glomerellales</taxon>
        <taxon>Glomerellaceae</taxon>
        <taxon>Colletotrichum</taxon>
        <taxon>Colletotrichum gloeosporioides species complex</taxon>
    </lineage>
</organism>
<keyword evidence="6" id="KW-0539">Nucleus</keyword>
<dbReference type="AlphaFoldDB" id="A0A9W4WG93"/>
<evidence type="ECO:0000256" key="5">
    <source>
        <dbReference type="ARBA" id="ARBA00023163"/>
    </source>
</evidence>
<evidence type="ECO:0000313" key="8">
    <source>
        <dbReference type="EMBL" id="CAI0648135.1"/>
    </source>
</evidence>
<dbReference type="GO" id="GO:0000981">
    <property type="term" value="F:DNA-binding transcription factor activity, RNA polymerase II-specific"/>
    <property type="evidence" value="ECO:0007669"/>
    <property type="project" value="InterPro"/>
</dbReference>
<keyword evidence="3" id="KW-0805">Transcription regulation</keyword>
<proteinExistence type="predicted"/>
<evidence type="ECO:0000256" key="1">
    <source>
        <dbReference type="ARBA" id="ARBA00022723"/>
    </source>
</evidence>
<evidence type="ECO:0000256" key="3">
    <source>
        <dbReference type="ARBA" id="ARBA00023015"/>
    </source>
</evidence>
<dbReference type="Pfam" id="PF00172">
    <property type="entry name" value="Zn_clus"/>
    <property type="match status" value="1"/>
</dbReference>
<dbReference type="Gene3D" id="4.10.240.10">
    <property type="entry name" value="Zn(2)-C6 fungal-type DNA-binding domain"/>
    <property type="match status" value="1"/>
</dbReference>
<keyword evidence="9" id="KW-1185">Reference proteome</keyword>
<dbReference type="SUPFAM" id="SSF57701">
    <property type="entry name" value="Zn2/Cys6 DNA-binding domain"/>
    <property type="match status" value="1"/>
</dbReference>
<dbReference type="GO" id="GO:0003677">
    <property type="term" value="F:DNA binding"/>
    <property type="evidence" value="ECO:0007669"/>
    <property type="project" value="UniProtKB-KW"/>
</dbReference>
<dbReference type="Proteomes" id="UP001152533">
    <property type="component" value="Unassembled WGS sequence"/>
</dbReference>
<dbReference type="PROSITE" id="PS50048">
    <property type="entry name" value="ZN2_CY6_FUNGAL_2"/>
    <property type="match status" value="1"/>
</dbReference>
<feature type="domain" description="Zn(2)-C6 fungal-type" evidence="7">
    <location>
        <begin position="12"/>
        <end position="40"/>
    </location>
</feature>
<dbReference type="InterPro" id="IPR001138">
    <property type="entry name" value="Zn2Cys6_DnaBD"/>
</dbReference>
<name>A0A9W4WG93_9PEZI</name>
<dbReference type="PROSITE" id="PS00463">
    <property type="entry name" value="ZN2_CY6_FUNGAL_1"/>
    <property type="match status" value="1"/>
</dbReference>
<evidence type="ECO:0000256" key="2">
    <source>
        <dbReference type="ARBA" id="ARBA00022833"/>
    </source>
</evidence>
<dbReference type="CDD" id="cd00067">
    <property type="entry name" value="GAL4"/>
    <property type="match status" value="1"/>
</dbReference>
<dbReference type="InterPro" id="IPR036864">
    <property type="entry name" value="Zn2-C6_fun-type_DNA-bd_sf"/>
</dbReference>
<sequence length="541" mass="61279">MPRTGIQKVKTGCITCKIRRIKCDESRPFCNRCLTTGRKCDGYTSPPKGTYSWDELLQGNISDVAPGQSALTNGTTAEKRAISFFQRVAAPALGGSLNKHFWITIVPQVANQEPVAKHAMMAVSSLYETFTKRSRLDIACGADDQSSAFAVWHYNEAIRLLRTTTDRALILFVCVLFICVELLRKNSKDAVEHCRHGINILNEVRSESDFIKNHVQPAIRNLSIVPYLYGADPHSFPTLGKPAPATKYNFRNISEAHQSLACVLVRVIRFARCLTEPRLEPGRNGPDPGTEWTQQDIVEDMDAWLEGLRHFTGYIYVPAGPEERDICRLLEMRWTVGKVMLLTCRSNNERAYDEHIDKFRTIVELAVAAAAAAAATASGGKRRPGYGTDRHPLELGFTSLLAFVVMKCRIFELRLAAWKLMNKLHRPNDNIWSEDVTIVLGRRIMELEHHVNLDDLKLDDDDDISEIGEGDPALVQKERIVNFSANFANTEFPRRNVRFNFLLKEGQSKEYVVEDNWISVKSRPKTQLLEEESEWTWKGHC</sequence>
<evidence type="ECO:0000256" key="4">
    <source>
        <dbReference type="ARBA" id="ARBA00023125"/>
    </source>
</evidence>
<dbReference type="InterPro" id="IPR052360">
    <property type="entry name" value="Transcr_Regulatory_Proteins"/>
</dbReference>
<evidence type="ECO:0000256" key="6">
    <source>
        <dbReference type="ARBA" id="ARBA00023242"/>
    </source>
</evidence>
<keyword evidence="4" id="KW-0238">DNA-binding</keyword>
<reference evidence="8" key="1">
    <citation type="submission" date="2022-08" db="EMBL/GenBank/DDBJ databases">
        <authorList>
            <person name="Giroux E."/>
            <person name="Giroux E."/>
        </authorList>
    </citation>
    <scope>NUCLEOTIDE SEQUENCE</scope>
    <source>
        <strain evidence="8">H1091258</strain>
    </source>
</reference>
<dbReference type="PANTHER" id="PTHR36206">
    <property type="entry name" value="ASPERCRYPTIN BIOSYNTHESIS CLUSTER-SPECIFIC TRANSCRIPTION REGULATOR ATNN-RELATED"/>
    <property type="match status" value="1"/>
</dbReference>
<dbReference type="EMBL" id="CAMGZC010000514">
    <property type="protein sequence ID" value="CAI0648135.1"/>
    <property type="molecule type" value="Genomic_DNA"/>
</dbReference>
<comment type="caution">
    <text evidence="8">The sequence shown here is derived from an EMBL/GenBank/DDBJ whole genome shotgun (WGS) entry which is preliminary data.</text>
</comment>
<dbReference type="PANTHER" id="PTHR36206:SF16">
    <property type="entry name" value="TRANSCRIPTION FACTOR DOMAIN-CONTAINING PROTEIN-RELATED"/>
    <property type="match status" value="1"/>
</dbReference>
<evidence type="ECO:0000313" key="9">
    <source>
        <dbReference type="Proteomes" id="UP001152533"/>
    </source>
</evidence>
<keyword evidence="1" id="KW-0479">Metal-binding</keyword>
<dbReference type="SMART" id="SM00066">
    <property type="entry name" value="GAL4"/>
    <property type="match status" value="1"/>
</dbReference>
<accession>A0A9W4WG93</accession>
<evidence type="ECO:0000259" key="7">
    <source>
        <dbReference type="PROSITE" id="PS50048"/>
    </source>
</evidence>
<keyword evidence="2" id="KW-0862">Zinc</keyword>
<protein>
    <recommendedName>
        <fullName evidence="7">Zn(2)-C6 fungal-type domain-containing protein</fullName>
    </recommendedName>
</protein>